<proteinExistence type="predicted"/>
<gene>
    <name evidence="1" type="ORF">J2X31_001765</name>
</gene>
<keyword evidence="2" id="KW-1185">Reference proteome</keyword>
<dbReference type="EMBL" id="JAVDVI010000006">
    <property type="protein sequence ID" value="MDR6967753.1"/>
    <property type="molecule type" value="Genomic_DNA"/>
</dbReference>
<sequence length="121" mass="14431">MTKIKKEIDQEFLEFLEYRICKFYEQLRPKERTKHWCKEVTIFGSGYNYSREYVIENREVLLKAFVDKYGFTEYNVHLKFGTQSLSLYSKGLDIKKSVPGYKDPNLFAIDFENKTITISLS</sequence>
<evidence type="ECO:0000313" key="1">
    <source>
        <dbReference type="EMBL" id="MDR6967753.1"/>
    </source>
</evidence>
<protein>
    <submittedName>
        <fullName evidence="1">Uncharacterized protein</fullName>
    </submittedName>
</protein>
<dbReference type="RefSeq" id="WP_310026035.1">
    <property type="nucleotide sequence ID" value="NZ_JAVDVI010000006.1"/>
</dbReference>
<name>A0ABU1TP55_9FLAO</name>
<evidence type="ECO:0000313" key="2">
    <source>
        <dbReference type="Proteomes" id="UP001255185"/>
    </source>
</evidence>
<comment type="caution">
    <text evidence="1">The sequence shown here is derived from an EMBL/GenBank/DDBJ whole genome shotgun (WGS) entry which is preliminary data.</text>
</comment>
<organism evidence="1 2">
    <name type="scientific">Flavobacterium arsenatis</name>
    <dbReference type="NCBI Taxonomy" id="1484332"/>
    <lineage>
        <taxon>Bacteria</taxon>
        <taxon>Pseudomonadati</taxon>
        <taxon>Bacteroidota</taxon>
        <taxon>Flavobacteriia</taxon>
        <taxon>Flavobacteriales</taxon>
        <taxon>Flavobacteriaceae</taxon>
        <taxon>Flavobacterium</taxon>
    </lineage>
</organism>
<dbReference type="Proteomes" id="UP001255185">
    <property type="component" value="Unassembled WGS sequence"/>
</dbReference>
<reference evidence="1 2" key="1">
    <citation type="submission" date="2023-07" db="EMBL/GenBank/DDBJ databases">
        <title>Sorghum-associated microbial communities from plants grown in Nebraska, USA.</title>
        <authorList>
            <person name="Schachtman D."/>
        </authorList>
    </citation>
    <scope>NUCLEOTIDE SEQUENCE [LARGE SCALE GENOMIC DNA]</scope>
    <source>
        <strain evidence="1 2">3773</strain>
    </source>
</reference>
<accession>A0ABU1TP55</accession>